<dbReference type="Proteomes" id="UP000463224">
    <property type="component" value="Unassembled WGS sequence"/>
</dbReference>
<evidence type="ECO:0000256" key="4">
    <source>
        <dbReference type="ARBA" id="ARBA00023136"/>
    </source>
</evidence>
<feature type="transmembrane region" description="Helical" evidence="5">
    <location>
        <begin position="21"/>
        <end position="38"/>
    </location>
</feature>
<reference evidence="7 8" key="1">
    <citation type="submission" date="2019-12" db="EMBL/GenBank/DDBJ databases">
        <title>Nitratireductor arenosus sp. nov., Isolated from sea sand, Jeju island, South Korea.</title>
        <authorList>
            <person name="Kim W."/>
        </authorList>
    </citation>
    <scope>NUCLEOTIDE SEQUENCE [LARGE SCALE GENOMIC DNA]</scope>
    <source>
        <strain evidence="7 8">CAU 1489</strain>
    </source>
</reference>
<keyword evidence="4 5" id="KW-0472">Membrane</keyword>
<gene>
    <name evidence="7" type="ORF">GN330_01290</name>
</gene>
<feature type="transmembrane region" description="Helical" evidence="5">
    <location>
        <begin position="367"/>
        <end position="393"/>
    </location>
</feature>
<evidence type="ECO:0000256" key="1">
    <source>
        <dbReference type="ARBA" id="ARBA00004141"/>
    </source>
</evidence>
<dbReference type="EMBL" id="WPHG01000001">
    <property type="protein sequence ID" value="MVA95888.1"/>
    <property type="molecule type" value="Genomic_DNA"/>
</dbReference>
<dbReference type="GO" id="GO:0005886">
    <property type="term" value="C:plasma membrane"/>
    <property type="evidence" value="ECO:0007669"/>
    <property type="project" value="TreeGrafter"/>
</dbReference>
<dbReference type="InterPro" id="IPR020846">
    <property type="entry name" value="MFS_dom"/>
</dbReference>
<dbReference type="InterPro" id="IPR011701">
    <property type="entry name" value="MFS"/>
</dbReference>
<keyword evidence="8" id="KW-1185">Reference proteome</keyword>
<evidence type="ECO:0000313" key="7">
    <source>
        <dbReference type="EMBL" id="MVA95888.1"/>
    </source>
</evidence>
<accession>A0A844QCQ3</accession>
<name>A0A844QCQ3_9HYPH</name>
<keyword evidence="2 5" id="KW-0812">Transmembrane</keyword>
<keyword evidence="3 5" id="KW-1133">Transmembrane helix</keyword>
<feature type="transmembrane region" description="Helical" evidence="5">
    <location>
        <begin position="237"/>
        <end position="257"/>
    </location>
</feature>
<dbReference type="PANTHER" id="PTHR23501:SF154">
    <property type="entry name" value="MULTIDRUG-EFFLUX TRANSPORTER RV1634-RELATED"/>
    <property type="match status" value="1"/>
</dbReference>
<evidence type="ECO:0000313" key="8">
    <source>
        <dbReference type="Proteomes" id="UP000463224"/>
    </source>
</evidence>
<comment type="subcellular location">
    <subcellularLocation>
        <location evidence="1">Membrane</location>
        <topology evidence="1">Multi-pass membrane protein</topology>
    </subcellularLocation>
</comment>
<dbReference type="PRINTS" id="PR01036">
    <property type="entry name" value="TCRTETB"/>
</dbReference>
<evidence type="ECO:0000256" key="5">
    <source>
        <dbReference type="SAM" id="Phobius"/>
    </source>
</evidence>
<dbReference type="SUPFAM" id="SSF103473">
    <property type="entry name" value="MFS general substrate transporter"/>
    <property type="match status" value="1"/>
</dbReference>
<feature type="transmembrane region" description="Helical" evidence="5">
    <location>
        <begin position="278"/>
        <end position="301"/>
    </location>
</feature>
<dbReference type="RefSeq" id="WP_156710761.1">
    <property type="nucleotide sequence ID" value="NZ_WPHG01000001.1"/>
</dbReference>
<dbReference type="PROSITE" id="PS50850">
    <property type="entry name" value="MFS"/>
    <property type="match status" value="1"/>
</dbReference>
<organism evidence="7 8">
    <name type="scientific">Nitratireductor arenosus</name>
    <dbReference type="NCBI Taxonomy" id="2682096"/>
    <lineage>
        <taxon>Bacteria</taxon>
        <taxon>Pseudomonadati</taxon>
        <taxon>Pseudomonadota</taxon>
        <taxon>Alphaproteobacteria</taxon>
        <taxon>Hyphomicrobiales</taxon>
        <taxon>Phyllobacteriaceae</taxon>
        <taxon>Nitratireductor</taxon>
    </lineage>
</organism>
<dbReference type="Pfam" id="PF07690">
    <property type="entry name" value="MFS_1"/>
    <property type="match status" value="1"/>
</dbReference>
<dbReference type="Gene3D" id="1.20.1250.20">
    <property type="entry name" value="MFS general substrate transporter like domains"/>
    <property type="match status" value="2"/>
</dbReference>
<dbReference type="InterPro" id="IPR036259">
    <property type="entry name" value="MFS_trans_sf"/>
</dbReference>
<comment type="caution">
    <text evidence="7">The sequence shown here is derived from an EMBL/GenBank/DDBJ whole genome shotgun (WGS) entry which is preliminary data.</text>
</comment>
<feature type="transmembrane region" description="Helical" evidence="5">
    <location>
        <begin position="209"/>
        <end position="231"/>
    </location>
</feature>
<proteinExistence type="predicted"/>
<feature type="transmembrane region" description="Helical" evidence="5">
    <location>
        <begin position="414"/>
        <end position="432"/>
    </location>
</feature>
<protein>
    <submittedName>
        <fullName evidence="7">MFS transporter</fullName>
    </submittedName>
</protein>
<dbReference type="PANTHER" id="PTHR23501">
    <property type="entry name" value="MAJOR FACILITATOR SUPERFAMILY"/>
    <property type="match status" value="1"/>
</dbReference>
<sequence length="482" mass="49533">MSTRDEPETALDWRALWASGDLARFIFISLGIMLHATNETMVATIMPAMVADISGVQFVGWTLAIYELGSITAGAAAGRMISYLPLRSNMAGAAFLYAAGALTCALSPGMDWLLVGRLIQGLGGGALVALAFVSVERLFPRLIWPQLFAIISVVWGTAAFSGPLIGALVAEAWSWRWSFGLFAGGGLVMATISFIVLSAPGATQTRGEVAPPFPATALGCLAVSVMLIAYAGVALDIVRSGLLLAGGLAGLALFFRIDAGRPASRLFPARLFDARTTLGAGMIMVFAFSVATVAFTIYGPLLLTRLHGISALTAGYIIAAEAISWSVLSILVANAPPRRERAIIATGALMITAGIVGFAWTVPSGSIPLVLACALLQGGGFGIAWPFITRLIVASAAPSETTITSSAIPTLQRIGYALGAAVAGIIANASGFSGGLSAAAAANVATWLFLAFIPLGAVGLAAGIIIARDAGRRHTPVLEGDA</sequence>
<feature type="domain" description="Major facilitator superfamily (MFS) profile" evidence="6">
    <location>
        <begin position="24"/>
        <end position="471"/>
    </location>
</feature>
<feature type="transmembrane region" description="Helical" evidence="5">
    <location>
        <begin position="444"/>
        <end position="467"/>
    </location>
</feature>
<feature type="transmembrane region" description="Helical" evidence="5">
    <location>
        <begin position="175"/>
        <end position="197"/>
    </location>
</feature>
<feature type="transmembrane region" description="Helical" evidence="5">
    <location>
        <begin position="313"/>
        <end position="335"/>
    </location>
</feature>
<evidence type="ECO:0000259" key="6">
    <source>
        <dbReference type="PROSITE" id="PS50850"/>
    </source>
</evidence>
<feature type="transmembrane region" description="Helical" evidence="5">
    <location>
        <begin position="147"/>
        <end position="169"/>
    </location>
</feature>
<feature type="transmembrane region" description="Helical" evidence="5">
    <location>
        <begin position="342"/>
        <end position="361"/>
    </location>
</feature>
<evidence type="ECO:0000256" key="2">
    <source>
        <dbReference type="ARBA" id="ARBA00022692"/>
    </source>
</evidence>
<dbReference type="GO" id="GO:0022857">
    <property type="term" value="F:transmembrane transporter activity"/>
    <property type="evidence" value="ECO:0007669"/>
    <property type="project" value="InterPro"/>
</dbReference>
<evidence type="ECO:0000256" key="3">
    <source>
        <dbReference type="ARBA" id="ARBA00022989"/>
    </source>
</evidence>
<feature type="transmembrane region" description="Helical" evidence="5">
    <location>
        <begin position="58"/>
        <end position="78"/>
    </location>
</feature>
<feature type="transmembrane region" description="Helical" evidence="5">
    <location>
        <begin position="90"/>
        <end position="108"/>
    </location>
</feature>
<feature type="transmembrane region" description="Helical" evidence="5">
    <location>
        <begin position="114"/>
        <end position="135"/>
    </location>
</feature>
<dbReference type="AlphaFoldDB" id="A0A844QCQ3"/>